<keyword evidence="3" id="KW-0808">Transferase</keyword>
<dbReference type="InterPro" id="IPR017475">
    <property type="entry name" value="EPS_sugar_tfrase"/>
</dbReference>
<accession>A0ABN0V0H2</accession>
<keyword evidence="5 8" id="KW-1133">Transmembrane helix</keyword>
<feature type="transmembrane region" description="Helical" evidence="8">
    <location>
        <begin position="91"/>
        <end position="112"/>
    </location>
</feature>
<evidence type="ECO:0000256" key="1">
    <source>
        <dbReference type="ARBA" id="ARBA00004141"/>
    </source>
</evidence>
<evidence type="ECO:0000256" key="5">
    <source>
        <dbReference type="ARBA" id="ARBA00022989"/>
    </source>
</evidence>
<dbReference type="InterPro" id="IPR003362">
    <property type="entry name" value="Bact_transf"/>
</dbReference>
<feature type="transmembrane region" description="Helical" evidence="8">
    <location>
        <begin position="356"/>
        <end position="376"/>
    </location>
</feature>
<evidence type="ECO:0000256" key="8">
    <source>
        <dbReference type="SAM" id="Phobius"/>
    </source>
</evidence>
<proteinExistence type="inferred from homology"/>
<evidence type="ECO:0000313" key="10">
    <source>
        <dbReference type="EMBL" id="GAA0269181.1"/>
    </source>
</evidence>
<evidence type="ECO:0000256" key="2">
    <source>
        <dbReference type="ARBA" id="ARBA00006464"/>
    </source>
</evidence>
<feature type="transmembrane region" description="Helical" evidence="8">
    <location>
        <begin position="151"/>
        <end position="174"/>
    </location>
</feature>
<name>A0ABN0V0H2_9ACTN</name>
<keyword evidence="4 8" id="KW-0812">Transmembrane</keyword>
<dbReference type="NCBIfam" id="TIGR03025">
    <property type="entry name" value="EPS_sugtrans"/>
    <property type="match status" value="1"/>
</dbReference>
<keyword evidence="11" id="KW-1185">Reference proteome</keyword>
<dbReference type="EMBL" id="BAAABV010000003">
    <property type="protein sequence ID" value="GAA0269181.1"/>
    <property type="molecule type" value="Genomic_DNA"/>
</dbReference>
<sequence>MTMDSAPARHTGGQSGTGHAGGSAFASVVPAVPPAVSPAAAPAVPPAAPPAANRRAATAIHPPRGPRADRARPAVRPGRVRRDRGPAALRAADALAVAVTVAATVTVLPGPALPPQAAAAAAALLVAVNTALQAGGGLYRPRLAPSALLELPALAGRAAALWCGAAALLAAAAPGRSLDWNTLLTAVCLHVVLACAGRGAVHRAWRRSAVRRPVSTLVVGPGEGAGAVAAALHGRPEYGLRPVGIADTTEPADGEGGPLPVLATHEDVRRAVIQNSVRCAVFTRPPEADERTAALVRLFHDHGCRLWLADPAGTAKVTGMRLSHPADQLWGYAVQPLLPRPARPLERAVKRAVDSALAALALLAAAPVMGACALAVRLSDGPGVIFRQERVGLYGRSFTLLKFRTLRADEHESATRWTVAGDRRMSPVGSFLRKSSLDELPQLWNVVRGDMSLVGPRPERPFFVAKFAAIHPGYEARHRMPVGITGLAQINGLRGDTSIEDRARFDNHYIDTWSLWQDLWILARTAASFFRFRLGGS</sequence>
<feature type="transmembrane region" description="Helical" evidence="8">
    <location>
        <begin position="180"/>
        <end position="201"/>
    </location>
</feature>
<evidence type="ECO:0000259" key="9">
    <source>
        <dbReference type="Pfam" id="PF02397"/>
    </source>
</evidence>
<evidence type="ECO:0000256" key="4">
    <source>
        <dbReference type="ARBA" id="ARBA00022692"/>
    </source>
</evidence>
<organism evidence="10 11">
    <name type="scientific">Streptomyces polychromogenes</name>
    <dbReference type="NCBI Taxonomy" id="67342"/>
    <lineage>
        <taxon>Bacteria</taxon>
        <taxon>Bacillati</taxon>
        <taxon>Actinomycetota</taxon>
        <taxon>Actinomycetes</taxon>
        <taxon>Kitasatosporales</taxon>
        <taxon>Streptomycetaceae</taxon>
        <taxon>Streptomyces</taxon>
    </lineage>
</organism>
<dbReference type="PANTHER" id="PTHR30576:SF0">
    <property type="entry name" value="UNDECAPRENYL-PHOSPHATE N-ACETYLGALACTOSAMINYL 1-PHOSPHATE TRANSFERASE-RELATED"/>
    <property type="match status" value="1"/>
</dbReference>
<gene>
    <name evidence="10" type="ORF">GCM10010302_03550</name>
</gene>
<evidence type="ECO:0000256" key="6">
    <source>
        <dbReference type="ARBA" id="ARBA00023136"/>
    </source>
</evidence>
<evidence type="ECO:0000313" key="11">
    <source>
        <dbReference type="Proteomes" id="UP001501867"/>
    </source>
</evidence>
<dbReference type="Pfam" id="PF02397">
    <property type="entry name" value="Bac_transf"/>
    <property type="match status" value="1"/>
</dbReference>
<reference evidence="10 11" key="1">
    <citation type="journal article" date="2019" name="Int. J. Syst. Evol. Microbiol.">
        <title>The Global Catalogue of Microorganisms (GCM) 10K type strain sequencing project: providing services to taxonomists for standard genome sequencing and annotation.</title>
        <authorList>
            <consortium name="The Broad Institute Genomics Platform"/>
            <consortium name="The Broad Institute Genome Sequencing Center for Infectious Disease"/>
            <person name="Wu L."/>
            <person name="Ma J."/>
        </authorList>
    </citation>
    <scope>NUCLEOTIDE SEQUENCE [LARGE SCALE GENOMIC DNA]</scope>
    <source>
        <strain evidence="10 11">JCM 4505</strain>
    </source>
</reference>
<comment type="caution">
    <text evidence="10">The sequence shown here is derived from an EMBL/GenBank/DDBJ whole genome shotgun (WGS) entry which is preliminary data.</text>
</comment>
<protein>
    <recommendedName>
        <fullName evidence="9">Bacterial sugar transferase domain-containing protein</fullName>
    </recommendedName>
</protein>
<feature type="domain" description="Bacterial sugar transferase" evidence="9">
    <location>
        <begin position="350"/>
        <end position="530"/>
    </location>
</feature>
<dbReference type="PANTHER" id="PTHR30576">
    <property type="entry name" value="COLANIC BIOSYNTHESIS UDP-GLUCOSE LIPID CARRIER TRANSFERASE"/>
    <property type="match status" value="1"/>
</dbReference>
<feature type="region of interest" description="Disordered" evidence="7">
    <location>
        <begin position="1"/>
        <end position="81"/>
    </location>
</feature>
<comment type="similarity">
    <text evidence="2">Belongs to the bacterial sugar transferase family.</text>
</comment>
<dbReference type="Proteomes" id="UP001501867">
    <property type="component" value="Unassembled WGS sequence"/>
</dbReference>
<comment type="subcellular location">
    <subcellularLocation>
        <location evidence="1">Membrane</location>
        <topology evidence="1">Multi-pass membrane protein</topology>
    </subcellularLocation>
</comment>
<feature type="transmembrane region" description="Helical" evidence="8">
    <location>
        <begin position="118"/>
        <end position="139"/>
    </location>
</feature>
<evidence type="ECO:0000256" key="3">
    <source>
        <dbReference type="ARBA" id="ARBA00022679"/>
    </source>
</evidence>
<dbReference type="Gene3D" id="3.40.50.720">
    <property type="entry name" value="NAD(P)-binding Rossmann-like Domain"/>
    <property type="match status" value="1"/>
</dbReference>
<keyword evidence="6 8" id="KW-0472">Membrane</keyword>
<evidence type="ECO:0000256" key="7">
    <source>
        <dbReference type="SAM" id="MobiDB-lite"/>
    </source>
</evidence>